<dbReference type="InterPro" id="IPR032675">
    <property type="entry name" value="LRR_dom_sf"/>
</dbReference>
<feature type="compositionally biased region" description="Acidic residues" evidence="4">
    <location>
        <begin position="1089"/>
        <end position="1108"/>
    </location>
</feature>
<dbReference type="SUPFAM" id="SSF52047">
    <property type="entry name" value="RNI-like"/>
    <property type="match status" value="1"/>
</dbReference>
<feature type="region of interest" description="Disordered" evidence="4">
    <location>
        <begin position="665"/>
        <end position="690"/>
    </location>
</feature>
<dbReference type="Pfam" id="PF01549">
    <property type="entry name" value="ShK"/>
    <property type="match status" value="1"/>
</dbReference>
<comment type="caution">
    <text evidence="7">The sequence shown here is derived from an EMBL/GenBank/DDBJ whole genome shotgun (WGS) entry which is preliminary data.</text>
</comment>
<keyword evidence="3" id="KW-1015">Disulfide bond</keyword>
<protein>
    <recommendedName>
        <fullName evidence="9">F-box domain-containing protein</fullName>
    </recommendedName>
</protein>
<dbReference type="EMBL" id="CALNXK010000040">
    <property type="protein sequence ID" value="CAH3124903.1"/>
    <property type="molecule type" value="Genomic_DNA"/>
</dbReference>
<feature type="compositionally biased region" description="Basic and acidic residues" evidence="4">
    <location>
        <begin position="969"/>
        <end position="988"/>
    </location>
</feature>
<accession>A0ABN8NZV9</accession>
<dbReference type="Pfam" id="PF12937">
    <property type="entry name" value="F-box-like"/>
    <property type="match status" value="1"/>
</dbReference>
<proteinExistence type="predicted"/>
<dbReference type="SMART" id="SM00256">
    <property type="entry name" value="FBOX"/>
    <property type="match status" value="1"/>
</dbReference>
<evidence type="ECO:0000313" key="8">
    <source>
        <dbReference type="Proteomes" id="UP001159405"/>
    </source>
</evidence>
<keyword evidence="1" id="KW-0800">Toxin</keyword>
<reference evidence="7 8" key="1">
    <citation type="submission" date="2022-05" db="EMBL/GenBank/DDBJ databases">
        <authorList>
            <consortium name="Genoscope - CEA"/>
            <person name="William W."/>
        </authorList>
    </citation>
    <scope>NUCLEOTIDE SEQUENCE [LARGE SCALE GENOMIC DNA]</scope>
</reference>
<feature type="compositionally biased region" description="Basic and acidic residues" evidence="4">
    <location>
        <begin position="1057"/>
        <end position="1066"/>
    </location>
</feature>
<evidence type="ECO:0008006" key="9">
    <source>
        <dbReference type="Google" id="ProtNLM"/>
    </source>
</evidence>
<feature type="disulfide bond" evidence="3">
    <location>
        <begin position="884"/>
        <end position="902"/>
    </location>
</feature>
<evidence type="ECO:0000256" key="2">
    <source>
        <dbReference type="ARBA" id="ARBA00022786"/>
    </source>
</evidence>
<evidence type="ECO:0000259" key="6">
    <source>
        <dbReference type="PROSITE" id="PS51670"/>
    </source>
</evidence>
<dbReference type="SMART" id="SM00367">
    <property type="entry name" value="LRR_CC"/>
    <property type="match status" value="6"/>
</dbReference>
<evidence type="ECO:0000259" key="5">
    <source>
        <dbReference type="PROSITE" id="PS50181"/>
    </source>
</evidence>
<evidence type="ECO:0000256" key="3">
    <source>
        <dbReference type="PROSITE-ProRule" id="PRU01005"/>
    </source>
</evidence>
<dbReference type="SUPFAM" id="SSF81383">
    <property type="entry name" value="F-box domain"/>
    <property type="match status" value="1"/>
</dbReference>
<feature type="region of interest" description="Disordered" evidence="4">
    <location>
        <begin position="1032"/>
        <end position="1115"/>
    </location>
</feature>
<keyword evidence="2" id="KW-0833">Ubl conjugation pathway</keyword>
<feature type="domain" description="ShKT" evidence="6">
    <location>
        <begin position="877"/>
        <end position="909"/>
    </location>
</feature>
<evidence type="ECO:0000313" key="7">
    <source>
        <dbReference type="EMBL" id="CAH3124903.1"/>
    </source>
</evidence>
<name>A0ABN8NZV9_9CNID</name>
<dbReference type="InterPro" id="IPR036047">
    <property type="entry name" value="F-box-like_dom_sf"/>
</dbReference>
<evidence type="ECO:0000256" key="4">
    <source>
        <dbReference type="SAM" id="MobiDB-lite"/>
    </source>
</evidence>
<sequence length="1115" mass="126680">MDCLPEIVILKVFSFLPVADLGRVAKVCSDWRRLAYDHSLWKAVNVKRQATKLDEETLHMLIRTRFSHSLSILHLGGCKVSLELLSELNRKCKSLKYLIFSRGSKLRPPSPPPKYTEITYEFPSQLELVELRPIKGDFSFLGRIARHFCEVKYLGIGNNSSKGAVPSMFTKMQRLAILDCTNCDTITDDVIGKVAECCPLLESFCLNGCKYVYGRTFCTLFRSCSRLRTLLLRYTPVRDDCFVIPEWKYVPVEELDISACSNITQIGLLSLVTNVKTLKYLNLSYCGVGRAVTDAVLLQIARQETGTFLEMLDVRWSLTLTPEALYILSRSCPRLKCLGVYQSSNINPSAMAEVLRMLPKLQILEYGAFGKASLSESMFIPNMIRHCQFIEAISLINFASMDSVADAVLINALVENSKFLKRINLCEPDPTLLDLVQELPPTTKAKQFQTTDLFFNLFWPSIFTNDLSTRPFWQYSIFPKFTMAKISACCRWCRHLIHRNNECYKNLFISSFYEEISPQEWNLLENEARKIKDNSTEKIVLVETNGLPPSKESKETAVSQIETSKPWRSLVDFSAKDFLDLETNQEKRSLNTKKFRSYSQPDFLAEMWSTSGGSTSRVKSLKKIFHRKKYARFRNEKDLTLDRLHQDDLELDEEHKSRLKLQTKILTKRSQRSSHERERQDFPGSLGSSSTFNDYGQIEATISFAAHVRRQGPGFSASCTQTLRTCDLNTLGDLFESEVHIIMDRGQLLLAVLLSITFCAYAQQQQQQQQQQHTVFAMVVGKKDQKLPEIKVNGVKMDLHTPQGNQVSQQATGALVQGPPSDPETFIVKHKGADTKESKPPAMAEAIVMPSKPKTGQDKMMDKLNLTKEEKEKLFPCENYQPYCDNYAVNGQCRDVWTQKNCRKSCKLCDVPYGVFIGCQDLDVCKRFATSACMLSWVRDTCKSKCGQCDYERQANSNIVMGKKRHFFGKKDNHSDKPVVQKDKEKHTDKKNHKTTSHDGKPKQIHKALKTISKKEKDKVIKAMKIQKIKAVAPEKTSKGDVKAQDKPEITGLKPEAAVDEKPVPKDEEDDSEESGEESKAVVNKSDESDADDDDDTADNNNDSDEVGWTELFSQ</sequence>
<dbReference type="PANTHER" id="PTHR20933">
    <property type="entry name" value="F-BOX ONLY PROTEIN 33"/>
    <property type="match status" value="1"/>
</dbReference>
<feature type="compositionally biased region" description="Acidic residues" evidence="4">
    <location>
        <begin position="1067"/>
        <end position="1076"/>
    </location>
</feature>
<dbReference type="PROSITE" id="PS51670">
    <property type="entry name" value="SHKT"/>
    <property type="match status" value="1"/>
</dbReference>
<dbReference type="Proteomes" id="UP001159405">
    <property type="component" value="Unassembled WGS sequence"/>
</dbReference>
<organism evidence="7 8">
    <name type="scientific">Porites lobata</name>
    <dbReference type="NCBI Taxonomy" id="104759"/>
    <lineage>
        <taxon>Eukaryota</taxon>
        <taxon>Metazoa</taxon>
        <taxon>Cnidaria</taxon>
        <taxon>Anthozoa</taxon>
        <taxon>Hexacorallia</taxon>
        <taxon>Scleractinia</taxon>
        <taxon>Fungiina</taxon>
        <taxon>Poritidae</taxon>
        <taxon>Porites</taxon>
    </lineage>
</organism>
<dbReference type="InterPro" id="IPR003582">
    <property type="entry name" value="ShKT_dom"/>
</dbReference>
<dbReference type="SMART" id="SM00254">
    <property type="entry name" value="ShKT"/>
    <property type="match status" value="2"/>
</dbReference>
<dbReference type="PANTHER" id="PTHR20933:SF4">
    <property type="entry name" value="F-BOX INVOLVED IN POLYQ PATHOGENESIS, ISOFORM A"/>
    <property type="match status" value="1"/>
</dbReference>
<dbReference type="Gene3D" id="3.80.10.10">
    <property type="entry name" value="Ribonuclease Inhibitor"/>
    <property type="match status" value="2"/>
</dbReference>
<dbReference type="InterPro" id="IPR001810">
    <property type="entry name" value="F-box_dom"/>
</dbReference>
<feature type="disulfide bond" evidence="3">
    <location>
        <begin position="893"/>
        <end position="906"/>
    </location>
</feature>
<feature type="compositionally biased region" description="Basic and acidic residues" evidence="4">
    <location>
        <begin position="1036"/>
        <end position="1049"/>
    </location>
</feature>
<feature type="compositionally biased region" description="Basic and acidic residues" evidence="4">
    <location>
        <begin position="1077"/>
        <end position="1088"/>
    </location>
</feature>
<gene>
    <name evidence="7" type="ORF">PLOB_00031467</name>
</gene>
<comment type="caution">
    <text evidence="3">Lacks conserved residue(s) required for the propagation of feature annotation.</text>
</comment>
<dbReference type="InterPro" id="IPR006553">
    <property type="entry name" value="Leu-rich_rpt_Cys-con_subtyp"/>
</dbReference>
<evidence type="ECO:0000256" key="1">
    <source>
        <dbReference type="ARBA" id="ARBA00022656"/>
    </source>
</evidence>
<dbReference type="PROSITE" id="PS50181">
    <property type="entry name" value="FBOX"/>
    <property type="match status" value="1"/>
</dbReference>
<feature type="region of interest" description="Disordered" evidence="4">
    <location>
        <begin position="967"/>
        <end position="1006"/>
    </location>
</feature>
<keyword evidence="8" id="KW-1185">Reference proteome</keyword>
<feature type="domain" description="F-box" evidence="5">
    <location>
        <begin position="1"/>
        <end position="44"/>
    </location>
</feature>